<dbReference type="Proteomes" id="UP000604481">
    <property type="component" value="Unassembled WGS sequence"/>
</dbReference>
<dbReference type="AlphaFoldDB" id="A0A8J7KBS0"/>
<gene>
    <name evidence="1" type="ORF">INR99_14350</name>
</gene>
<evidence type="ECO:0000313" key="2">
    <source>
        <dbReference type="Proteomes" id="UP000604481"/>
    </source>
</evidence>
<proteinExistence type="predicted"/>
<keyword evidence="2" id="KW-1185">Reference proteome</keyword>
<evidence type="ECO:0000313" key="1">
    <source>
        <dbReference type="EMBL" id="MBE9610519.1"/>
    </source>
</evidence>
<protein>
    <submittedName>
        <fullName evidence="1">VWA domain-containing protein</fullName>
    </submittedName>
</protein>
<accession>A0A8J7KBS0</accession>
<reference evidence="1 2" key="1">
    <citation type="submission" date="2020-10" db="EMBL/GenBank/DDBJ databases">
        <title>The genome sequence of Chitinilyticum litopenaei 4Y14.</title>
        <authorList>
            <person name="Liu Y."/>
        </authorList>
    </citation>
    <scope>NUCLEOTIDE SEQUENCE [LARGE SCALE GENOMIC DNA]</scope>
    <source>
        <strain evidence="1 2">4Y14</strain>
    </source>
</reference>
<comment type="caution">
    <text evidence="1">The sequence shown here is derived from an EMBL/GenBank/DDBJ whole genome shotgun (WGS) entry which is preliminary data.</text>
</comment>
<name>A0A8J7KBS0_9NEIS</name>
<organism evidence="1 2">
    <name type="scientific">Chitinilyticum piscinae</name>
    <dbReference type="NCBI Taxonomy" id="2866724"/>
    <lineage>
        <taxon>Bacteria</taxon>
        <taxon>Pseudomonadati</taxon>
        <taxon>Pseudomonadota</taxon>
        <taxon>Betaproteobacteria</taxon>
        <taxon>Neisseriales</taxon>
        <taxon>Chitinibacteraceae</taxon>
        <taxon>Chitinilyticum</taxon>
    </lineage>
</organism>
<dbReference type="EMBL" id="JADFUA010000010">
    <property type="protein sequence ID" value="MBE9610519.1"/>
    <property type="molecule type" value="Genomic_DNA"/>
</dbReference>
<dbReference type="RefSeq" id="WP_194117066.1">
    <property type="nucleotide sequence ID" value="NZ_JADFUA010000010.1"/>
</dbReference>
<sequence length="326" mass="35481">MGYGNYSHAAHSALIADRAHQSRDEVFAQTQCHALMNPQGLKVREARDSADHPDSVPIAFALDVTGSMGHIPDLLARQELPGFMKLLQDFGIAHPQLLFMAIGDATSDNAPLQVGQFESTAELMDQWLTWSYLEGGGGGQNHESYELAFYIAAQHTDHDHWNQRGKKGYLFLTGDELPYPYVSKHQVGSLIGDQLDEDLPIAEVIAAAAERYHLYFLIPALNRRENCEKPWRQLLGDHVICLEDPQDTCAVAAALIAQNEGVLSGADRIAQALSASGMPGERIGAVIRAVEGSTSLFAAGDQDAAQAHDTPGAPAKPTSWWKKLFG</sequence>